<dbReference type="InterPro" id="IPR043504">
    <property type="entry name" value="Peptidase_S1_PA_chymotrypsin"/>
</dbReference>
<dbReference type="PANTHER" id="PTHR36234">
    <property type="entry name" value="LYSYL ENDOPEPTIDASE"/>
    <property type="match status" value="1"/>
</dbReference>
<dbReference type="PANTHER" id="PTHR36234:SF5">
    <property type="entry name" value="LYSYL ENDOPEPTIDASE"/>
    <property type="match status" value="1"/>
</dbReference>
<reference evidence="3" key="1">
    <citation type="journal article" date="2019" name="Int. J. Syst. Evol. Microbiol.">
        <title>The Global Catalogue of Microorganisms (GCM) 10K type strain sequencing project: providing services to taxonomists for standard genome sequencing and annotation.</title>
        <authorList>
            <consortium name="The Broad Institute Genomics Platform"/>
            <consortium name="The Broad Institute Genome Sequencing Center for Infectious Disease"/>
            <person name="Wu L."/>
            <person name="Ma J."/>
        </authorList>
    </citation>
    <scope>NUCLEOTIDE SEQUENCE [LARGE SCALE GENOMIC DNA]</scope>
    <source>
        <strain evidence="3">CGMCC 1.15180</strain>
    </source>
</reference>
<gene>
    <name evidence="2" type="ORF">ACFSKL_19120</name>
</gene>
<dbReference type="NCBIfam" id="TIGR04183">
    <property type="entry name" value="Por_Secre_tail"/>
    <property type="match status" value="1"/>
</dbReference>
<dbReference type="SUPFAM" id="SSF50494">
    <property type="entry name" value="Trypsin-like serine proteases"/>
    <property type="match status" value="1"/>
</dbReference>
<feature type="domain" description="Secretion system C-terminal sorting" evidence="1">
    <location>
        <begin position="641"/>
        <end position="711"/>
    </location>
</feature>
<dbReference type="InterPro" id="IPR009003">
    <property type="entry name" value="Peptidase_S1_PA"/>
</dbReference>
<dbReference type="RefSeq" id="WP_376888414.1">
    <property type="nucleotide sequence ID" value="NZ_JBHUHR010000045.1"/>
</dbReference>
<dbReference type="InterPro" id="IPR026444">
    <property type="entry name" value="Secre_tail"/>
</dbReference>
<comment type="caution">
    <text evidence="2">The sequence shown here is derived from an EMBL/GenBank/DDBJ whole genome shotgun (WGS) entry which is preliminary data.</text>
</comment>
<sequence length="721" mass="80097">MKKHLVLFVLNFIIVCQVFSQIRVEYSVDRKLVEESGVYHSKLDYPRINLPEFDFSELREKSLKASPNEPFQFGKEFDLNLSLEDGKWYDFHEGKIWKLRISSKNAFSLNLVFSRLHLSEGARMYIYNDDRDMMMGPFDHNNVHTAQGDFITDLIKGSSITIELYEPNENPVSHLIISKVIHGFVNTFSSGFGQSAPCNIDIDCPIGQPFELESYSVSRLLVANGTSFCSGALVNTTCTDLNPFLLTADHCLAGNPGAYVFRFQYRSPSPRCDGLGGGGNSFINIFYNGAQVRARNEDTDFGLLEMDTRPNHENVSFLGWTRNTQDISNTAGIHHPRGDLMKISVDEEAPNFFPGNFLGTPANTHWEVDFNFGTVERGSSGSPLLDQNRRIIGQLHGINVNPFFPFEGRCMVRDGFYGRFDISWGRDNNGDFLPGRNAANSLAPWLDPNNTNAMATNTTPLPTISGPDFLCSSSTYSIQNPPAGSTVSWSVFPAYLFSGPTSGSGTTANLSRPTGSFISGTAALTFQISTDCRTITRTNSIQVGPLTSIHGISQNDIICDNGYIYLSSEFGYLSYDWTVLGGTIVAGQGTAEVTVLVDNNPHIGYNFISFNLQVTGDCGGGTRQVSAYVNNCGGIPIELMVYPNPADEEVNLVLDPLDGGQQFDDVLFDVHLYDSWGKVLYNLTGLRKRATLDTRNLKSGFYYLHIRYKEAVIRRQIRVER</sequence>
<evidence type="ECO:0000313" key="3">
    <source>
        <dbReference type="Proteomes" id="UP001597361"/>
    </source>
</evidence>
<dbReference type="Pfam" id="PF18962">
    <property type="entry name" value="Por_Secre_tail"/>
    <property type="match status" value="1"/>
</dbReference>
<keyword evidence="3" id="KW-1185">Reference proteome</keyword>
<dbReference type="Gene3D" id="2.40.10.10">
    <property type="entry name" value="Trypsin-like serine proteases"/>
    <property type="match status" value="2"/>
</dbReference>
<proteinExistence type="predicted"/>
<evidence type="ECO:0000259" key="1">
    <source>
        <dbReference type="Pfam" id="PF18962"/>
    </source>
</evidence>
<evidence type="ECO:0000313" key="2">
    <source>
        <dbReference type="EMBL" id="MFD2036924.1"/>
    </source>
</evidence>
<dbReference type="Proteomes" id="UP001597361">
    <property type="component" value="Unassembled WGS sequence"/>
</dbReference>
<protein>
    <submittedName>
        <fullName evidence="2">T9SS type A sorting domain-containing protein</fullName>
    </submittedName>
</protein>
<dbReference type="EMBL" id="JBHUHR010000045">
    <property type="protein sequence ID" value="MFD2036924.1"/>
    <property type="molecule type" value="Genomic_DNA"/>
</dbReference>
<accession>A0ABW4VQB5</accession>
<organism evidence="2 3">
    <name type="scientific">Belliella marina</name>
    <dbReference type="NCBI Taxonomy" id="1644146"/>
    <lineage>
        <taxon>Bacteria</taxon>
        <taxon>Pseudomonadati</taxon>
        <taxon>Bacteroidota</taxon>
        <taxon>Cytophagia</taxon>
        <taxon>Cytophagales</taxon>
        <taxon>Cyclobacteriaceae</taxon>
        <taxon>Belliella</taxon>
    </lineage>
</organism>
<name>A0ABW4VQB5_9BACT</name>